<dbReference type="GO" id="GO:0005525">
    <property type="term" value="F:GTP binding"/>
    <property type="evidence" value="ECO:0007669"/>
    <property type="project" value="UniProtKB-KW"/>
</dbReference>
<name>U3GP24_NOSBO</name>
<accession>U3GP24</accession>
<dbReference type="AlphaFoldDB" id="U3GP24"/>
<dbReference type="PANTHER" id="PTHR18884">
    <property type="entry name" value="SEPTIN"/>
    <property type="match status" value="1"/>
</dbReference>
<evidence type="ECO:0000313" key="5">
    <source>
        <dbReference type="EMBL" id="AGT97394.1"/>
    </source>
</evidence>
<evidence type="ECO:0000256" key="1">
    <source>
        <dbReference type="ARBA" id="ARBA00022741"/>
    </source>
</evidence>
<dbReference type="PROSITE" id="PS51719">
    <property type="entry name" value="G_SEPTIN"/>
    <property type="match status" value="1"/>
</dbReference>
<feature type="domain" description="Septin-type G" evidence="4">
    <location>
        <begin position="44"/>
        <end position="301"/>
    </location>
</feature>
<organism evidence="5">
    <name type="scientific">Nosema bombycis</name>
    <name type="common">Microsporidian parasite</name>
    <name type="synonym">Pebrine of silkworm</name>
    <dbReference type="NCBI Taxonomy" id="27978"/>
    <lineage>
        <taxon>Eukaryota</taxon>
        <taxon>Fungi</taxon>
        <taxon>Fungi incertae sedis</taxon>
        <taxon>Microsporidia</taxon>
        <taxon>Nosematidae</taxon>
        <taxon>Nosema</taxon>
    </lineage>
</organism>
<dbReference type="Gene3D" id="3.40.50.300">
    <property type="entry name" value="P-loop containing nucleotide triphosphate hydrolases"/>
    <property type="match status" value="1"/>
</dbReference>
<sequence>MLLRYPIKSFSFLICFHLKQNQNKVSSQRYKFCLFTLLMMLKKKNRRFSIMAAGSKGSGKSSFFNTLFNNDIVPLESSNDINLYMLNVDCEGVTQKVNLIDTPGFGNTLSDKENQDSIISFIKMQFDAFIEEESKIRRDPTFEDTRVHCLLYFIPSTVNGLKETDISFLSKAKSLVNIVPVISKSDGVSIVERTILKEKVRNQLSDNGIEVFDFENQEYYDNINEGERINDFIPFFVVSSSEDNVTSRVRKFKWGTVEVDNTEHCDFTVLKEILLGTHLSVLIDYTASELYEKYRSQMLEERN</sequence>
<evidence type="ECO:0000259" key="4">
    <source>
        <dbReference type="PROSITE" id="PS51719"/>
    </source>
</evidence>
<proteinExistence type="evidence at transcript level"/>
<dbReference type="VEuPathDB" id="MicrosporidiaDB:NBO_48g0012"/>
<dbReference type="GO" id="GO:0005938">
    <property type="term" value="C:cell cortex"/>
    <property type="evidence" value="ECO:0007669"/>
    <property type="project" value="UniProtKB-ARBA"/>
</dbReference>
<dbReference type="InterPro" id="IPR027417">
    <property type="entry name" value="P-loop_NTPase"/>
</dbReference>
<dbReference type="PIRSF" id="PIRSF006698">
    <property type="entry name" value="Septin"/>
    <property type="match status" value="1"/>
</dbReference>
<comment type="similarity">
    <text evidence="3">Belongs to the TRAFAC class TrmE-Era-EngA-EngB-Septin-like GTPase superfamily. Septin GTPase family.</text>
</comment>
<reference evidence="5" key="1">
    <citation type="submission" date="2013-07" db="EMBL/GenBank/DDBJ databases">
        <authorList>
            <person name="Liu J."/>
            <person name="Yan Y."/>
        </authorList>
    </citation>
    <scope>NUCLEOTIDE SEQUENCE</scope>
    <source>
        <strain evidence="5">GD1</strain>
    </source>
</reference>
<dbReference type="InterPro" id="IPR030379">
    <property type="entry name" value="G_SEPTIN_dom"/>
</dbReference>
<dbReference type="EMBL" id="KF421133">
    <property type="protein sequence ID" value="AGT97394.1"/>
    <property type="molecule type" value="mRNA"/>
</dbReference>
<keyword evidence="2 3" id="KW-0342">GTP-binding</keyword>
<dbReference type="SUPFAM" id="SSF52540">
    <property type="entry name" value="P-loop containing nucleoside triphosphate hydrolases"/>
    <property type="match status" value="1"/>
</dbReference>
<evidence type="ECO:0000256" key="3">
    <source>
        <dbReference type="RuleBase" id="RU004560"/>
    </source>
</evidence>
<protein>
    <submittedName>
        <fullName evidence="5">Septin 1</fullName>
    </submittedName>
</protein>
<keyword evidence="1 3" id="KW-0547">Nucleotide-binding</keyword>
<dbReference type="InterPro" id="IPR016491">
    <property type="entry name" value="Septin"/>
</dbReference>
<dbReference type="CDD" id="cd01850">
    <property type="entry name" value="CDC_Septin"/>
    <property type="match status" value="1"/>
</dbReference>
<dbReference type="Pfam" id="PF00735">
    <property type="entry name" value="Septin"/>
    <property type="match status" value="1"/>
</dbReference>
<evidence type="ECO:0000256" key="2">
    <source>
        <dbReference type="ARBA" id="ARBA00023134"/>
    </source>
</evidence>
<dbReference type="GO" id="GO:0032156">
    <property type="term" value="C:septin cytoskeleton"/>
    <property type="evidence" value="ECO:0007669"/>
    <property type="project" value="UniProtKB-ARBA"/>
</dbReference>